<reference evidence="2" key="1">
    <citation type="submission" date="2018-05" db="EMBL/GenBank/DDBJ databases">
        <authorList>
            <person name="Lanie J.A."/>
            <person name="Ng W.-L."/>
            <person name="Kazmierczak K.M."/>
            <person name="Andrzejewski T.M."/>
            <person name="Davidsen T.M."/>
            <person name="Wayne K.J."/>
            <person name="Tettelin H."/>
            <person name="Glass J.I."/>
            <person name="Rusch D."/>
            <person name="Podicherti R."/>
            <person name="Tsui H.-C.T."/>
            <person name="Winkler M.E."/>
        </authorList>
    </citation>
    <scope>NUCLEOTIDE SEQUENCE</scope>
</reference>
<feature type="non-terminal residue" evidence="2">
    <location>
        <position position="114"/>
    </location>
</feature>
<feature type="region of interest" description="Disordered" evidence="1">
    <location>
        <begin position="24"/>
        <end position="87"/>
    </location>
</feature>
<proteinExistence type="predicted"/>
<dbReference type="EMBL" id="UINC01072537">
    <property type="protein sequence ID" value="SVC08257.1"/>
    <property type="molecule type" value="Genomic_DNA"/>
</dbReference>
<accession>A0A382JAE5</accession>
<name>A0A382JAE5_9ZZZZ</name>
<sequence length="114" mass="12643">MAVCPVCSFEEEDDSAVACSVCGSDLEVEESSPPEPSEISSEQGKEETETPLMEKYDQIRKESPEETPQKPEVPVSGEDESSESSSITAQYSANFVLLLDKFRQRLDTLFLDEN</sequence>
<organism evidence="2">
    <name type="scientific">marine metagenome</name>
    <dbReference type="NCBI Taxonomy" id="408172"/>
    <lineage>
        <taxon>unclassified sequences</taxon>
        <taxon>metagenomes</taxon>
        <taxon>ecological metagenomes</taxon>
    </lineage>
</organism>
<dbReference type="AlphaFoldDB" id="A0A382JAE5"/>
<feature type="compositionally biased region" description="Basic and acidic residues" evidence="1">
    <location>
        <begin position="43"/>
        <end position="69"/>
    </location>
</feature>
<evidence type="ECO:0000313" key="2">
    <source>
        <dbReference type="EMBL" id="SVC08257.1"/>
    </source>
</evidence>
<evidence type="ECO:0000256" key="1">
    <source>
        <dbReference type="SAM" id="MobiDB-lite"/>
    </source>
</evidence>
<gene>
    <name evidence="2" type="ORF">METZ01_LOCUS261111</name>
</gene>
<protein>
    <submittedName>
        <fullName evidence="2">Uncharacterized protein</fullName>
    </submittedName>
</protein>